<reference evidence="3" key="1">
    <citation type="journal article" date="2023" name="Commun. Biol.">
        <title>Genome analysis of Parmales, the sister group of diatoms, reveals the evolutionary specialization of diatoms from phago-mixotrophs to photoautotrophs.</title>
        <authorList>
            <person name="Ban H."/>
            <person name="Sato S."/>
            <person name="Yoshikawa S."/>
            <person name="Yamada K."/>
            <person name="Nakamura Y."/>
            <person name="Ichinomiya M."/>
            <person name="Sato N."/>
            <person name="Blanc-Mathieu R."/>
            <person name="Endo H."/>
            <person name="Kuwata A."/>
            <person name="Ogata H."/>
        </authorList>
    </citation>
    <scope>NUCLEOTIDE SEQUENCE [LARGE SCALE GENOMIC DNA]</scope>
    <source>
        <strain evidence="3">NIES 3699</strain>
    </source>
</reference>
<dbReference type="GO" id="GO:0140285">
    <property type="term" value="P:endosome fission"/>
    <property type="evidence" value="ECO:0007669"/>
    <property type="project" value="TreeGrafter"/>
</dbReference>
<evidence type="ECO:0000313" key="2">
    <source>
        <dbReference type="EMBL" id="GMH89086.1"/>
    </source>
</evidence>
<dbReference type="GO" id="GO:0051125">
    <property type="term" value="P:regulation of actin nucleation"/>
    <property type="evidence" value="ECO:0007669"/>
    <property type="project" value="TreeGrafter"/>
</dbReference>
<dbReference type="EMBL" id="BRXX01000090">
    <property type="protein sequence ID" value="GMH89086.1"/>
    <property type="molecule type" value="Genomic_DNA"/>
</dbReference>
<dbReference type="Proteomes" id="UP001165160">
    <property type="component" value="Unassembled WGS sequence"/>
</dbReference>
<dbReference type="Pfam" id="PF10266">
    <property type="entry name" value="Strumpellin"/>
    <property type="match status" value="1"/>
</dbReference>
<organism evidence="2 3">
    <name type="scientific">Triparma verrucosa</name>
    <dbReference type="NCBI Taxonomy" id="1606542"/>
    <lineage>
        <taxon>Eukaryota</taxon>
        <taxon>Sar</taxon>
        <taxon>Stramenopiles</taxon>
        <taxon>Ochrophyta</taxon>
        <taxon>Bolidophyceae</taxon>
        <taxon>Parmales</taxon>
        <taxon>Triparmaceae</taxon>
        <taxon>Triparma</taxon>
    </lineage>
</organism>
<dbReference type="PANTHER" id="PTHR15691">
    <property type="entry name" value="WASH COMPLEX SUBUNIT 5"/>
    <property type="match status" value="1"/>
</dbReference>
<keyword evidence="3" id="KW-1185">Reference proteome</keyword>
<accession>A0A9W7BID9</accession>
<sequence>MGDLLAQDNLCGGTLLRIVSRGSSIIAEMLRLKDNVPECFREEGGGEGEGKGFAGLMFDFTYWKSPEDYETKVNESDALSSVEDAFQQTFTQTLDRFYTLFSSIVKYHEDLTKFLQDLDEGYFIQYTLDNLLQDTTGKQLLCESLYLYGSMLLLMERHLHGRVREKIIVAHYRYTPSASGALDDIDKVCKLCRSTNYIPGQGEKPRKYEEKLFKRLPLPKYTVKAVIGRLLSDDVYLRAKAFPDPEHRSTRLQNQASQLYVILYFAPDMLKSDDRGMREVVDRYFNDNWIISMYMGTVVDLSVEWANYESAVKALNNTLTAKNVRIFHVENAKLLSSCMSDLKNYLTDGLLTDQFVLDNTDDILNCVRRCNVAIRWRIMHRKTNDKKLKEIICDTSNKSNNPVVLDTHVVTVLLNASQLEMKVKEIFRRLLEAKTEKWDTCKEQARGRMQELSEYFTGEKALTRVERDEGLMTWFSGMANEINSLSIEDSQATVTGRKIQHCVQALEDVEQFDVIDTNLSIKAFLKDTRDLLYQMVRAVNIKTSVLNVIEICADFSYAWEVMLDYVPVLHDRVKADPSTVVLLRALFLKLASILDIPIIRIMQCESPDALSVAEYYSNELVAFVRKVMEIIPISVFKILTNIVVIKERHLKPLPVRLEVDLTKDYAQGNERYELAKLTHQVSIFTEGILAMEKTLLGVIQVDPRAILEDGLRSELVRQMATAMDSVLRWPTDVTNPAASQAAVVKSLTALGSRVNGYRLAIEYIQDYCDLAGLKMWQAELARITSYNTEQESNRYLQKKIYDGQSRFQSRAIPIPRFSPIDSANNFMGRTVTALLRMTDASTTIYSPECGGWYLASGQEVCGISTISMLRKSIGIPGLTGLYKLLSFRIVNELQTFQKFFTTTVRPYAILLEQVRDTLYPTFQNPLEPARLYTAATKKTEKLMLPILTCLRRVGQCQLLLKMISAEIHFRSKLDANLMHSALANLSDSLVNDVRAHYRDPSKPIPKESNPLLPSVTTLLTASGLEDPLSKVYMTTDPLEGLPVLFLLFTCSYVSKFQYDLNFGTLVRSKASYPLDGWPVVVGMSTLLKQFHPSYSSEVLAYIGQFVRSTVQGMLSLDGVKVASLPKEVVNAVVFANLLSEVGKIGKAKLFEYVPQYLVETVCKVGQ</sequence>
<evidence type="ECO:0000256" key="1">
    <source>
        <dbReference type="ARBA" id="ARBA00006224"/>
    </source>
</evidence>
<protein>
    <recommendedName>
        <fullName evidence="4">Strumpellin</fullName>
    </recommendedName>
</protein>
<dbReference type="AlphaFoldDB" id="A0A9W7BID9"/>
<proteinExistence type="inferred from homology"/>
<dbReference type="GO" id="GO:0007032">
    <property type="term" value="P:endosome organization"/>
    <property type="evidence" value="ECO:0007669"/>
    <property type="project" value="TreeGrafter"/>
</dbReference>
<name>A0A9W7BID9_9STRA</name>
<evidence type="ECO:0008006" key="4">
    <source>
        <dbReference type="Google" id="ProtNLM"/>
    </source>
</evidence>
<dbReference type="GO" id="GO:0071203">
    <property type="term" value="C:WASH complex"/>
    <property type="evidence" value="ECO:0007669"/>
    <property type="project" value="InterPro"/>
</dbReference>
<dbReference type="PANTHER" id="PTHR15691:SF6">
    <property type="entry name" value="WASH COMPLEX SUBUNIT 5"/>
    <property type="match status" value="1"/>
</dbReference>
<dbReference type="InterPro" id="IPR019393">
    <property type="entry name" value="WASH_strumpellin"/>
</dbReference>
<evidence type="ECO:0000313" key="3">
    <source>
        <dbReference type="Proteomes" id="UP001165160"/>
    </source>
</evidence>
<dbReference type="GO" id="GO:0005768">
    <property type="term" value="C:endosome"/>
    <property type="evidence" value="ECO:0007669"/>
    <property type="project" value="TreeGrafter"/>
</dbReference>
<comment type="caution">
    <text evidence="2">The sequence shown here is derived from an EMBL/GenBank/DDBJ whole genome shotgun (WGS) entry which is preliminary data.</text>
</comment>
<comment type="similarity">
    <text evidence="1">Belongs to the strumpellin family.</text>
</comment>
<gene>
    <name evidence="2" type="ORF">TrVE_jg11696</name>
</gene>
<dbReference type="GO" id="GO:0030041">
    <property type="term" value="P:actin filament polymerization"/>
    <property type="evidence" value="ECO:0007669"/>
    <property type="project" value="TreeGrafter"/>
</dbReference>